<dbReference type="PANTHER" id="PTHR43649">
    <property type="entry name" value="ARABINOSE-BINDING PROTEIN-RELATED"/>
    <property type="match status" value="1"/>
</dbReference>
<dbReference type="PANTHER" id="PTHR43649:SF12">
    <property type="entry name" value="DIACETYLCHITOBIOSE BINDING PROTEIN DASA"/>
    <property type="match status" value="1"/>
</dbReference>
<dbReference type="Gene3D" id="3.40.190.10">
    <property type="entry name" value="Periplasmic binding protein-like II"/>
    <property type="match status" value="1"/>
</dbReference>
<dbReference type="EMBL" id="LUUB01000051">
    <property type="protein sequence ID" value="OAF10474.1"/>
    <property type="molecule type" value="Genomic_DNA"/>
</dbReference>
<dbReference type="OrthoDB" id="5508957at2"/>
<evidence type="ECO:0000256" key="1">
    <source>
        <dbReference type="ARBA" id="ARBA00004418"/>
    </source>
</evidence>
<comment type="similarity">
    <text evidence="2">Belongs to the bacterial solute-binding protein 1 family.</text>
</comment>
<dbReference type="Pfam" id="PF01547">
    <property type="entry name" value="SBP_bac_1"/>
    <property type="match status" value="1"/>
</dbReference>
<comment type="caution">
    <text evidence="4">The sequence shown here is derived from an EMBL/GenBank/DDBJ whole genome shotgun (WGS) entry which is preliminary data.</text>
</comment>
<sequence length="320" mass="35649">MEKKYGKITVIGRQIGYNQDDKTWSAFPDYYINFPVMYRKSLWDGIGVLPDTWDSIRIGGAKLKQKGNPVGISLGHSNDPNTTWRGLLWSYGGAVQDESGKHVVLDSKETVEAVKFVAALYKEAMTAEVLSWSDASNNQYIDSGVSSLIINPISAYRTAQQLNKKVADDIFVMKPPKGPVRQIMGGAAEFYGIWKFAKNKEAALEFLKYYADNWVDAFKASSGYNNPIFANIVPKPMPLLSDDPTSTPRDKLSVLQTSDEWSAVPGYPGPAWPATDEIYNNFIICDMMAKAATGVMTAEQAVKWATQQCEAIFDKWLHRS</sequence>
<evidence type="ECO:0008006" key="6">
    <source>
        <dbReference type="Google" id="ProtNLM"/>
    </source>
</evidence>
<dbReference type="RefSeq" id="WP_161491851.1">
    <property type="nucleotide sequence ID" value="NZ_LUUB01000051.1"/>
</dbReference>
<keyword evidence="5" id="KW-1185">Reference proteome</keyword>
<keyword evidence="3" id="KW-0574">Periplasm</keyword>
<accession>A0A176YS10</accession>
<evidence type="ECO:0000256" key="2">
    <source>
        <dbReference type="ARBA" id="ARBA00008520"/>
    </source>
</evidence>
<organism evidence="4 5">
    <name type="scientific">Bradyrhizobium centrolobii</name>
    <dbReference type="NCBI Taxonomy" id="1505087"/>
    <lineage>
        <taxon>Bacteria</taxon>
        <taxon>Pseudomonadati</taxon>
        <taxon>Pseudomonadota</taxon>
        <taxon>Alphaproteobacteria</taxon>
        <taxon>Hyphomicrobiales</taxon>
        <taxon>Nitrobacteraceae</taxon>
        <taxon>Bradyrhizobium</taxon>
    </lineage>
</organism>
<evidence type="ECO:0000256" key="3">
    <source>
        <dbReference type="ARBA" id="ARBA00022764"/>
    </source>
</evidence>
<dbReference type="GO" id="GO:0042597">
    <property type="term" value="C:periplasmic space"/>
    <property type="evidence" value="ECO:0007669"/>
    <property type="project" value="UniProtKB-SubCell"/>
</dbReference>
<evidence type="ECO:0000313" key="4">
    <source>
        <dbReference type="EMBL" id="OAF10474.1"/>
    </source>
</evidence>
<dbReference type="InterPro" id="IPR006059">
    <property type="entry name" value="SBP"/>
</dbReference>
<comment type="subcellular location">
    <subcellularLocation>
        <location evidence="1">Periplasm</location>
    </subcellularLocation>
</comment>
<reference evidence="4 5" key="1">
    <citation type="submission" date="2016-03" db="EMBL/GenBank/DDBJ databases">
        <title>Draft Genome Sequence of the Strain BR 10245 (Bradyrhizobium sp.) isolated from nodules of Centrolobium paraense.</title>
        <authorList>
            <person name="Simoes-Araujo J.L.Sr."/>
            <person name="Barauna A.C."/>
            <person name="Silva K."/>
            <person name="Zilli J.E."/>
        </authorList>
    </citation>
    <scope>NUCLEOTIDE SEQUENCE [LARGE SCALE GENOMIC DNA]</scope>
    <source>
        <strain evidence="4 5">BR 10245</strain>
    </source>
</reference>
<proteinExistence type="inferred from homology"/>
<gene>
    <name evidence="4" type="ORF">AYJ54_09270</name>
</gene>
<dbReference type="AlphaFoldDB" id="A0A176YS10"/>
<dbReference type="SUPFAM" id="SSF53850">
    <property type="entry name" value="Periplasmic binding protein-like II"/>
    <property type="match status" value="1"/>
</dbReference>
<protein>
    <recommendedName>
        <fullName evidence="6">Sugar ABC transporter substrate-binding protein</fullName>
    </recommendedName>
</protein>
<name>A0A176YS10_9BRAD</name>
<evidence type="ECO:0000313" key="5">
    <source>
        <dbReference type="Proteomes" id="UP000076959"/>
    </source>
</evidence>
<dbReference type="InterPro" id="IPR050490">
    <property type="entry name" value="Bact_solute-bd_prot1"/>
</dbReference>
<dbReference type="Proteomes" id="UP000076959">
    <property type="component" value="Unassembled WGS sequence"/>
</dbReference>
<dbReference type="STRING" id="1505087.AYJ54_09270"/>